<evidence type="ECO:0000256" key="9">
    <source>
        <dbReference type="ARBA" id="ARBA00022801"/>
    </source>
</evidence>
<dbReference type="EC" id="2.7.7.7" evidence="2 15"/>
<organism evidence="19 20">
    <name type="scientific">Halonatronomonas betaini</name>
    <dbReference type="NCBI Taxonomy" id="2778430"/>
    <lineage>
        <taxon>Bacteria</taxon>
        <taxon>Bacillati</taxon>
        <taxon>Bacillota</taxon>
        <taxon>Clostridia</taxon>
        <taxon>Halanaerobiales</taxon>
        <taxon>Halarsenatibacteraceae</taxon>
        <taxon>Halonatronomonas</taxon>
    </lineage>
</organism>
<dbReference type="FunFam" id="3.40.50.1010:FF:000001">
    <property type="entry name" value="DNA polymerase I"/>
    <property type="match status" value="1"/>
</dbReference>
<keyword evidence="10 16" id="KW-0269">Exonuclease</keyword>
<evidence type="ECO:0000256" key="3">
    <source>
        <dbReference type="ARBA" id="ARBA00020311"/>
    </source>
</evidence>
<dbReference type="CDD" id="cd08637">
    <property type="entry name" value="DNA_pol_A_pol_I_C"/>
    <property type="match status" value="1"/>
</dbReference>
<evidence type="ECO:0000256" key="5">
    <source>
        <dbReference type="ARBA" id="ARBA00022695"/>
    </source>
</evidence>
<evidence type="ECO:0000256" key="6">
    <source>
        <dbReference type="ARBA" id="ARBA00022705"/>
    </source>
</evidence>
<evidence type="ECO:0000259" key="17">
    <source>
        <dbReference type="SMART" id="SM00475"/>
    </source>
</evidence>
<comment type="catalytic activity">
    <reaction evidence="14 16">
        <text>DNA(n) + a 2'-deoxyribonucleoside 5'-triphosphate = DNA(n+1) + diphosphate</text>
        <dbReference type="Rhea" id="RHEA:22508"/>
        <dbReference type="Rhea" id="RHEA-COMP:17339"/>
        <dbReference type="Rhea" id="RHEA-COMP:17340"/>
        <dbReference type="ChEBI" id="CHEBI:33019"/>
        <dbReference type="ChEBI" id="CHEBI:61560"/>
        <dbReference type="ChEBI" id="CHEBI:173112"/>
        <dbReference type="EC" id="2.7.7.7"/>
    </reaction>
</comment>
<dbReference type="AlphaFoldDB" id="A0A931ASA2"/>
<keyword evidence="6 16" id="KW-0235">DNA replication</keyword>
<dbReference type="GO" id="GO:0008409">
    <property type="term" value="F:5'-3' exonuclease activity"/>
    <property type="evidence" value="ECO:0007669"/>
    <property type="project" value="UniProtKB-UniRule"/>
</dbReference>
<dbReference type="Gene3D" id="3.40.50.1010">
    <property type="entry name" value="5'-nuclease"/>
    <property type="match status" value="1"/>
</dbReference>
<dbReference type="InterPro" id="IPR054690">
    <property type="entry name" value="DNA_polI_exonuclease"/>
</dbReference>
<dbReference type="PROSITE" id="PS00447">
    <property type="entry name" value="DNA_POLYMERASE_A"/>
    <property type="match status" value="1"/>
</dbReference>
<keyword evidence="7" id="KW-0540">Nuclease</keyword>
<dbReference type="Gene3D" id="3.30.420.10">
    <property type="entry name" value="Ribonuclease H-like superfamily/Ribonuclease H"/>
    <property type="match status" value="1"/>
</dbReference>
<dbReference type="InterPro" id="IPR002421">
    <property type="entry name" value="5-3_exonuclease"/>
</dbReference>
<dbReference type="PANTHER" id="PTHR10133:SF27">
    <property type="entry name" value="DNA POLYMERASE NU"/>
    <property type="match status" value="1"/>
</dbReference>
<dbReference type="Gene3D" id="1.10.150.20">
    <property type="entry name" value="5' to 3' exonuclease, C-terminal subdomain"/>
    <property type="match status" value="2"/>
</dbReference>
<sequence>MLTERLFLLDGHSLVHRAFYALPLLTNSDGDYTNAAFGFARMFFSLMDNESPDLLSVAFDLEGPTFRHDEYEEYKAGRKKMPDELRPQFDIVRDFLKVLNVPIFEKETYEADDLIGTLAKQAADNGYDVVIVTGDRDALQLVDENINVMYTRKGMSDLVVYDLEKIREDYELEPEQLVDMKGLMGDSSDNIPGVPGIGEKTATKLLKEFDDMETILNNIDKVSGKKRKENLRKYTEQAVMSKKLGEIDTDAPIDFNEDKCRWGGFDEGEVYEFLSEFEFNSLLKRFASDRKILDEDNFEIKELSSQSEITNLIERAKEQGEVNLAAYLDNYDKPMQSNAEIIVSIDTDNVYIIKDISSLEVLFSNSSIKFNLIHGKEALICLRKNGFNLGNIDFDLLLARYLLKPSGKEPELKEILIDELGVEVSEDLSEKELIALSLINLETLKSNLLEQLQKDSLLELFKEIELPLLQPLAEMEYNGIKLDCDYLYSLSDKWDETINYIVEKAHELADEEFNLNSPKQVGEILFEKLGLPVIKRTKTGYSTSMSVLEKLEDKHPIVPLITEYRHWSKLKSTYLDALPPLVNPDTERIHTSFNQMVTSTGRLSSTNPNLQNIPIRSEEGREIRKAFVPGKEGWVLLAADYSQIELRVLAEISQDESLLKTYKESGDIHTETASKIFEVERDSVTDNMRRKAKVINFGIAYGMSAYRLADDLDISRKEAEEYINRYFNRFSGVKKYMDDIVKEAKNKGYVRTLLNRIRYIPEINSSNYHRRSFAERTAINTPIQGTAADIMKLAMNRVYQALKSNDYQANLLLQVHDELVIELPESELKEVAHIVKKEMEAAYSLDVPLIADLEVGENWKEKEEYEVDDNA</sequence>
<dbReference type="InterPro" id="IPR012337">
    <property type="entry name" value="RNaseH-like_sf"/>
</dbReference>
<evidence type="ECO:0000256" key="1">
    <source>
        <dbReference type="ARBA" id="ARBA00007705"/>
    </source>
</evidence>
<dbReference type="CDD" id="cd09859">
    <property type="entry name" value="PIN_53EXO"/>
    <property type="match status" value="1"/>
</dbReference>
<dbReference type="InterPro" id="IPR036279">
    <property type="entry name" value="5-3_exonuclease_C_sf"/>
</dbReference>
<evidence type="ECO:0000259" key="18">
    <source>
        <dbReference type="SMART" id="SM00482"/>
    </source>
</evidence>
<dbReference type="PANTHER" id="PTHR10133">
    <property type="entry name" value="DNA POLYMERASE I"/>
    <property type="match status" value="1"/>
</dbReference>
<keyword evidence="9 16" id="KW-0378">Hydrolase</keyword>
<feature type="domain" description="5'-3' exonuclease" evidence="17">
    <location>
        <begin position="4"/>
        <end position="263"/>
    </location>
</feature>
<evidence type="ECO:0000256" key="16">
    <source>
        <dbReference type="RuleBase" id="RU004460"/>
    </source>
</evidence>
<comment type="subunit">
    <text evidence="16">Single-chain monomer with multiple functions.</text>
</comment>
<dbReference type="InterPro" id="IPR029060">
    <property type="entry name" value="PIN-like_dom_sf"/>
</dbReference>
<dbReference type="PRINTS" id="PR00868">
    <property type="entry name" value="DNAPOLI"/>
</dbReference>
<dbReference type="Pfam" id="PF00476">
    <property type="entry name" value="DNA_pol_A"/>
    <property type="match status" value="1"/>
</dbReference>
<dbReference type="InterPro" id="IPR008918">
    <property type="entry name" value="HhH2"/>
</dbReference>
<dbReference type="InterPro" id="IPR036397">
    <property type="entry name" value="RNaseH_sf"/>
</dbReference>
<protein>
    <recommendedName>
        <fullName evidence="3 15">DNA polymerase I</fullName>
        <ecNumber evidence="2 15">2.7.7.7</ecNumber>
    </recommendedName>
</protein>
<dbReference type="GO" id="GO:0003887">
    <property type="term" value="F:DNA-directed DNA polymerase activity"/>
    <property type="evidence" value="ECO:0007669"/>
    <property type="project" value="UniProtKB-UniRule"/>
</dbReference>
<comment type="function">
    <text evidence="16">In addition to polymerase activity, this DNA polymerase exhibits 5'-3' exonuclease activity.</text>
</comment>
<proteinExistence type="inferred from homology"/>
<dbReference type="GO" id="GO:0006261">
    <property type="term" value="P:DNA-templated DNA replication"/>
    <property type="evidence" value="ECO:0007669"/>
    <property type="project" value="UniProtKB-UniRule"/>
</dbReference>
<keyword evidence="20" id="KW-1185">Reference proteome</keyword>
<dbReference type="GO" id="GO:0003677">
    <property type="term" value="F:DNA binding"/>
    <property type="evidence" value="ECO:0007669"/>
    <property type="project" value="UniProtKB-UniRule"/>
</dbReference>
<dbReference type="Pfam" id="PF01367">
    <property type="entry name" value="5_3_exonuc"/>
    <property type="match status" value="1"/>
</dbReference>
<evidence type="ECO:0000256" key="11">
    <source>
        <dbReference type="ARBA" id="ARBA00022932"/>
    </source>
</evidence>
<evidence type="ECO:0000256" key="8">
    <source>
        <dbReference type="ARBA" id="ARBA00022763"/>
    </source>
</evidence>
<dbReference type="Gene3D" id="1.20.1060.10">
    <property type="entry name" value="Taq DNA Polymerase, Chain T, domain 4"/>
    <property type="match status" value="1"/>
</dbReference>
<keyword evidence="12 16" id="KW-0238">DNA-binding</keyword>
<dbReference type="InterPro" id="IPR001098">
    <property type="entry name" value="DNA-dir_DNA_pol_A_palm_dom"/>
</dbReference>
<keyword evidence="13 16" id="KW-0234">DNA repair</keyword>
<dbReference type="NCBIfam" id="NF004397">
    <property type="entry name" value="PRK05755.1"/>
    <property type="match status" value="1"/>
</dbReference>
<dbReference type="Pfam" id="PF02739">
    <property type="entry name" value="5_3_exonuc_N"/>
    <property type="match status" value="1"/>
</dbReference>
<dbReference type="SMART" id="SM00475">
    <property type="entry name" value="53EXOc"/>
    <property type="match status" value="1"/>
</dbReference>
<dbReference type="CDD" id="cd09898">
    <property type="entry name" value="H3TH_53EXO"/>
    <property type="match status" value="1"/>
</dbReference>
<dbReference type="InterPro" id="IPR018320">
    <property type="entry name" value="DNA_polymerase_1"/>
</dbReference>
<evidence type="ECO:0000256" key="4">
    <source>
        <dbReference type="ARBA" id="ARBA00022679"/>
    </source>
</evidence>
<name>A0A931ASA2_9FIRM</name>
<keyword evidence="5 16" id="KW-0548">Nucleotidyltransferase</keyword>
<dbReference type="SUPFAM" id="SSF53098">
    <property type="entry name" value="Ribonuclease H-like"/>
    <property type="match status" value="1"/>
</dbReference>
<dbReference type="SUPFAM" id="SSF56672">
    <property type="entry name" value="DNA/RNA polymerases"/>
    <property type="match status" value="1"/>
</dbReference>
<dbReference type="SUPFAM" id="SSF88723">
    <property type="entry name" value="PIN domain-like"/>
    <property type="match status" value="1"/>
</dbReference>
<dbReference type="InterPro" id="IPR019760">
    <property type="entry name" value="DNA-dir_DNA_pol_A_CS"/>
</dbReference>
<dbReference type="InterPro" id="IPR043502">
    <property type="entry name" value="DNA/RNA_pol_sf"/>
</dbReference>
<dbReference type="InterPro" id="IPR020046">
    <property type="entry name" value="5-3_exonucl_a-hlix_arch_N"/>
</dbReference>
<keyword evidence="11 16" id="KW-0239">DNA-directed DNA polymerase</keyword>
<evidence type="ECO:0000256" key="15">
    <source>
        <dbReference type="NCBIfam" id="TIGR00593"/>
    </source>
</evidence>
<dbReference type="Pfam" id="PF22619">
    <property type="entry name" value="DNA_polI_exo1"/>
    <property type="match status" value="1"/>
</dbReference>
<feature type="domain" description="DNA-directed DNA polymerase family A palm" evidence="18">
    <location>
        <begin position="620"/>
        <end position="827"/>
    </location>
</feature>
<evidence type="ECO:0000256" key="14">
    <source>
        <dbReference type="ARBA" id="ARBA00049244"/>
    </source>
</evidence>
<evidence type="ECO:0000256" key="12">
    <source>
        <dbReference type="ARBA" id="ARBA00023125"/>
    </source>
</evidence>
<accession>A0A931ASA2</accession>
<keyword evidence="4 16" id="KW-0808">Transferase</keyword>
<dbReference type="SMART" id="SM00482">
    <property type="entry name" value="POLAc"/>
    <property type="match status" value="1"/>
</dbReference>
<dbReference type="Proteomes" id="UP000621436">
    <property type="component" value="Unassembled WGS sequence"/>
</dbReference>
<dbReference type="FunFam" id="1.20.1060.10:FF:000001">
    <property type="entry name" value="DNA polymerase I"/>
    <property type="match status" value="1"/>
</dbReference>
<gene>
    <name evidence="16 19" type="primary">polA</name>
    <name evidence="19" type="ORF">I0Q91_02305</name>
</gene>
<dbReference type="SMART" id="SM00279">
    <property type="entry name" value="HhH2"/>
    <property type="match status" value="1"/>
</dbReference>
<keyword evidence="8 16" id="KW-0227">DNA damage</keyword>
<evidence type="ECO:0000256" key="13">
    <source>
        <dbReference type="ARBA" id="ARBA00023204"/>
    </source>
</evidence>
<dbReference type="EMBL" id="JADPIE010000001">
    <property type="protein sequence ID" value="MBF8435900.1"/>
    <property type="molecule type" value="Genomic_DNA"/>
</dbReference>
<evidence type="ECO:0000256" key="2">
    <source>
        <dbReference type="ARBA" id="ARBA00012417"/>
    </source>
</evidence>
<dbReference type="NCBIfam" id="TIGR00593">
    <property type="entry name" value="pola"/>
    <property type="match status" value="1"/>
</dbReference>
<dbReference type="Gene3D" id="3.30.70.370">
    <property type="match status" value="1"/>
</dbReference>
<dbReference type="InterPro" id="IPR002298">
    <property type="entry name" value="DNA_polymerase_A"/>
</dbReference>
<evidence type="ECO:0000313" key="19">
    <source>
        <dbReference type="EMBL" id="MBF8435900.1"/>
    </source>
</evidence>
<evidence type="ECO:0000313" key="20">
    <source>
        <dbReference type="Proteomes" id="UP000621436"/>
    </source>
</evidence>
<dbReference type="FunFam" id="1.10.150.20:FF:000002">
    <property type="entry name" value="DNA polymerase I"/>
    <property type="match status" value="1"/>
</dbReference>
<comment type="similarity">
    <text evidence="1 16">Belongs to the DNA polymerase type-A family.</text>
</comment>
<evidence type="ECO:0000256" key="10">
    <source>
        <dbReference type="ARBA" id="ARBA00022839"/>
    </source>
</evidence>
<evidence type="ECO:0000256" key="7">
    <source>
        <dbReference type="ARBA" id="ARBA00022722"/>
    </source>
</evidence>
<dbReference type="InterPro" id="IPR020045">
    <property type="entry name" value="DNA_polI_H3TH"/>
</dbReference>
<comment type="caution">
    <text evidence="19">The sequence shown here is derived from an EMBL/GenBank/DDBJ whole genome shotgun (WGS) entry which is preliminary data.</text>
</comment>
<dbReference type="CDD" id="cd06140">
    <property type="entry name" value="DNA_polA_I_Bacillus_like_exo"/>
    <property type="match status" value="1"/>
</dbReference>
<reference evidence="19" key="1">
    <citation type="submission" date="2020-11" db="EMBL/GenBank/DDBJ databases">
        <title>Halonatronomonas betainensis gen. nov., sp. nov. a novel haloalkaliphilic representative of the family Halanaerobiacae capable of betaine degradation.</title>
        <authorList>
            <person name="Boltyanskaya Y."/>
            <person name="Kevbrin V."/>
            <person name="Detkova E."/>
            <person name="Grouzdev D.S."/>
            <person name="Koziaeva V."/>
            <person name="Zhilina T."/>
        </authorList>
    </citation>
    <scope>NUCLEOTIDE SEQUENCE</scope>
    <source>
        <strain evidence="19">Z-7014</strain>
    </source>
</reference>
<dbReference type="SUPFAM" id="SSF47807">
    <property type="entry name" value="5' to 3' exonuclease, C-terminal subdomain"/>
    <property type="match status" value="1"/>
</dbReference>
<dbReference type="GO" id="GO:0006302">
    <property type="term" value="P:double-strand break repair"/>
    <property type="evidence" value="ECO:0007669"/>
    <property type="project" value="TreeGrafter"/>
</dbReference>
<dbReference type="FunFam" id="1.10.150.20:FF:000003">
    <property type="entry name" value="DNA polymerase I"/>
    <property type="match status" value="1"/>
</dbReference>